<name>E0XWW7_9DELT</name>
<keyword evidence="5 7" id="KW-1133">Transmembrane helix</keyword>
<dbReference type="GO" id="GO:0044874">
    <property type="term" value="P:lipoprotein localization to outer membrane"/>
    <property type="evidence" value="ECO:0007669"/>
    <property type="project" value="TreeGrafter"/>
</dbReference>
<dbReference type="Pfam" id="PF12704">
    <property type="entry name" value="MacB_PCD"/>
    <property type="match status" value="1"/>
</dbReference>
<comment type="subcellular location">
    <subcellularLocation>
        <location evidence="1">Cell membrane</location>
        <topology evidence="1">Multi-pass membrane protein</topology>
    </subcellularLocation>
</comment>
<reference evidence="10" key="1">
    <citation type="journal article" date="2011" name="Environ. Microbiol.">
        <title>Time-series analyses of Monterey Bay coastal microbial picoplankton using a 'genome proxy' microarray.</title>
        <authorList>
            <person name="Rich V.I."/>
            <person name="Pham V.D."/>
            <person name="Eppley J."/>
            <person name="Shi Y."/>
            <person name="DeLong E.F."/>
        </authorList>
    </citation>
    <scope>NUCLEOTIDE SEQUENCE</scope>
</reference>
<evidence type="ECO:0000313" key="10">
    <source>
        <dbReference type="EMBL" id="ADI18908.1"/>
    </source>
</evidence>
<evidence type="ECO:0000256" key="4">
    <source>
        <dbReference type="ARBA" id="ARBA00022692"/>
    </source>
</evidence>
<evidence type="ECO:0000256" key="7">
    <source>
        <dbReference type="SAM" id="Phobius"/>
    </source>
</evidence>
<comment type="similarity">
    <text evidence="2">Belongs to the ABC-4 integral membrane protein family. LolC/E subfamily.</text>
</comment>
<evidence type="ECO:0000256" key="6">
    <source>
        <dbReference type="ARBA" id="ARBA00023136"/>
    </source>
</evidence>
<evidence type="ECO:0000256" key="2">
    <source>
        <dbReference type="ARBA" id="ARBA00005236"/>
    </source>
</evidence>
<dbReference type="PANTHER" id="PTHR30489">
    <property type="entry name" value="LIPOPROTEIN-RELEASING SYSTEM TRANSMEMBRANE PROTEIN LOLE"/>
    <property type="match status" value="1"/>
</dbReference>
<evidence type="ECO:0000256" key="3">
    <source>
        <dbReference type="ARBA" id="ARBA00022475"/>
    </source>
</evidence>
<keyword evidence="10" id="KW-0449">Lipoprotein</keyword>
<keyword evidence="6 7" id="KW-0472">Membrane</keyword>
<dbReference type="PANTHER" id="PTHR30489:SF0">
    <property type="entry name" value="LIPOPROTEIN-RELEASING SYSTEM TRANSMEMBRANE PROTEIN LOLE"/>
    <property type="match status" value="1"/>
</dbReference>
<dbReference type="InterPro" id="IPR003838">
    <property type="entry name" value="ABC3_permease_C"/>
</dbReference>
<keyword evidence="3" id="KW-1003">Cell membrane</keyword>
<keyword evidence="4 7" id="KW-0812">Transmembrane</keyword>
<dbReference type="AlphaFoldDB" id="E0XWW7"/>
<dbReference type="Pfam" id="PF02687">
    <property type="entry name" value="FtsX"/>
    <property type="match status" value="1"/>
</dbReference>
<feature type="transmembrane region" description="Helical" evidence="7">
    <location>
        <begin position="420"/>
        <end position="439"/>
    </location>
</feature>
<evidence type="ECO:0000259" key="9">
    <source>
        <dbReference type="Pfam" id="PF12704"/>
    </source>
</evidence>
<protein>
    <submittedName>
        <fullName evidence="10">ABC-type transport system, involved in lipoprotein release, permease component</fullName>
    </submittedName>
</protein>
<feature type="transmembrane region" description="Helical" evidence="7">
    <location>
        <begin position="367"/>
        <end position="395"/>
    </location>
</feature>
<organism evidence="10">
    <name type="scientific">uncultured delta proteobacterium HF0010_08B07</name>
    <dbReference type="NCBI Taxonomy" id="710821"/>
    <lineage>
        <taxon>Bacteria</taxon>
        <taxon>Deltaproteobacteria</taxon>
        <taxon>environmental samples</taxon>
    </lineage>
</organism>
<feature type="transmembrane region" description="Helical" evidence="7">
    <location>
        <begin position="319"/>
        <end position="346"/>
    </location>
</feature>
<feature type="domain" description="MacB-like periplasmic core" evidence="9">
    <location>
        <begin position="25"/>
        <end position="264"/>
    </location>
</feature>
<evidence type="ECO:0000256" key="5">
    <source>
        <dbReference type="ARBA" id="ARBA00022989"/>
    </source>
</evidence>
<proteinExistence type="inferred from homology"/>
<feature type="transmembrane region" description="Helical" evidence="7">
    <location>
        <begin position="20"/>
        <end position="44"/>
    </location>
</feature>
<evidence type="ECO:0000256" key="1">
    <source>
        <dbReference type="ARBA" id="ARBA00004651"/>
    </source>
</evidence>
<dbReference type="InterPro" id="IPR051447">
    <property type="entry name" value="Lipoprotein-release_system"/>
</dbReference>
<dbReference type="InterPro" id="IPR025857">
    <property type="entry name" value="MacB_PCD"/>
</dbReference>
<dbReference type="GO" id="GO:0098797">
    <property type="term" value="C:plasma membrane protein complex"/>
    <property type="evidence" value="ECO:0007669"/>
    <property type="project" value="TreeGrafter"/>
</dbReference>
<dbReference type="EMBL" id="GU474903">
    <property type="protein sequence ID" value="ADI18908.1"/>
    <property type="molecule type" value="Genomic_DNA"/>
</dbReference>
<accession>E0XWW7</accession>
<sequence>MKFELLLALRHLVSRRGRGLSLVAILAVVGVAIGVAALIGGASITAGFERAFQEKLLGVTAHVFARPYSNTRYEVEEIEKAIKTNVPEVVAVSPTTYHKAIFVGPGSTVGGFIKSIQPQRARQALKLESFLRSGSLELLKPPSKDRFSKNSDSMVSVIVGSQLARKLSIKEGQVFTALTGASQKTNPHTKKHHEWNGQGNIPQSIILNVVGIFEAGYDEYDSRFVYMHYAQAEAIFGIHDSVQGFEISLSNPDLASDLAPQIESALKWGLGDPQDWGESLALNPLKATRISTRAEENFSVQGWYEQNPALYMSLVYQRVAILVVLSVMLILASCNVSSMLMMMTLERTPEIAILKTMGASNRSIKKIFIIEGLSIATVGSLIGALLGFIFCEWILANGVSLDPQVYGIDRFPVEFRWRDYLLAVVGSIVILSIAVSIPARRGSLMSPTKGLRGDQLDLRA</sequence>
<evidence type="ECO:0000259" key="8">
    <source>
        <dbReference type="Pfam" id="PF02687"/>
    </source>
</evidence>
<feature type="domain" description="ABC3 transporter permease C-terminal" evidence="8">
    <location>
        <begin position="323"/>
        <end position="443"/>
    </location>
</feature>